<evidence type="ECO:0000259" key="2">
    <source>
        <dbReference type="Pfam" id="PF14846"/>
    </source>
</evidence>
<organism evidence="3 4">
    <name type="scientific">Drosophila yakuba</name>
    <name type="common">Fruit fly</name>
    <dbReference type="NCBI Taxonomy" id="7245"/>
    <lineage>
        <taxon>Eukaryota</taxon>
        <taxon>Metazoa</taxon>
        <taxon>Ecdysozoa</taxon>
        <taxon>Arthropoda</taxon>
        <taxon>Hexapoda</taxon>
        <taxon>Insecta</taxon>
        <taxon>Pterygota</taxon>
        <taxon>Neoptera</taxon>
        <taxon>Endopterygota</taxon>
        <taxon>Diptera</taxon>
        <taxon>Brachycera</taxon>
        <taxon>Muscomorpha</taxon>
        <taxon>Ephydroidea</taxon>
        <taxon>Drosophilidae</taxon>
        <taxon>Drosophila</taxon>
        <taxon>Sophophora</taxon>
    </lineage>
</organism>
<dbReference type="KEGG" id="dya:Dyak_GE21755"/>
<feature type="region of interest" description="Disordered" evidence="1">
    <location>
        <begin position="43"/>
        <end position="143"/>
    </location>
</feature>
<protein>
    <recommendedName>
        <fullName evidence="2">DUF4485 domain-containing protein</fullName>
    </recommendedName>
</protein>
<dbReference type="HOGENOM" id="CLU_1103744_0_0_1"/>
<sequence>MVLYIENCLKTDEIWVPVETSFRMSKQNSTGFRSILKNIYKREMRGNRKQGYDMEDTESQKPEKKSSSERKEDRKERRKEQELERKREVERRKELAREKEQEKQLEKQNQQKWQKELEKERQREKEMQRDQLRQEPSTSSKRVNAEITKFDEEFERDLEKLERSICQLDFRSKTMATMWMDKLRHPPHNATEARSRNIIAAHLLKCSGDSIFKKEPFNHPPPPQNLTTIREKMVLTRDSTCHGMPISKQKEPSANLTQLFSDSYDGGKFLSQLPVPRDGAFFIYHMQPNL</sequence>
<dbReference type="Pfam" id="PF14846">
    <property type="entry name" value="DUF4485"/>
    <property type="match status" value="1"/>
</dbReference>
<proteinExistence type="predicted"/>
<evidence type="ECO:0000256" key="1">
    <source>
        <dbReference type="SAM" id="MobiDB-lite"/>
    </source>
</evidence>
<dbReference type="Proteomes" id="UP000002282">
    <property type="component" value="Chromosome 3L"/>
</dbReference>
<name>B4PEG2_DROYA</name>
<accession>B4PEG2</accession>
<feature type="compositionally biased region" description="Basic and acidic residues" evidence="1">
    <location>
        <begin position="113"/>
        <end position="133"/>
    </location>
</feature>
<keyword evidence="4" id="KW-1185">Reference proteome</keyword>
<dbReference type="eggNOG" id="ENOG502RTM7">
    <property type="taxonomic scope" value="Eukaryota"/>
</dbReference>
<gene>
    <name evidence="3" type="primary">Dyak\GE21755</name>
    <name evidence="3" type="synonym">dyak_GLEANR_5490</name>
    <name evidence="3" type="synonym">GE21755</name>
    <name evidence="3" type="ORF">Dyak_GE21755</name>
</gene>
<evidence type="ECO:0000313" key="4">
    <source>
        <dbReference type="Proteomes" id="UP000002282"/>
    </source>
</evidence>
<feature type="compositionally biased region" description="Basic and acidic residues" evidence="1">
    <location>
        <begin position="43"/>
        <end position="106"/>
    </location>
</feature>
<reference evidence="3 4" key="2">
    <citation type="journal article" date="2007" name="PLoS Biol.">
        <title>Principles of genome evolution in the Drosophila melanogaster species group.</title>
        <authorList>
            <person name="Ranz J.M."/>
            <person name="Maurin D."/>
            <person name="Chan Y.S."/>
            <person name="von Grotthuss M."/>
            <person name="Hillier L.W."/>
            <person name="Roote J."/>
            <person name="Ashburner M."/>
            <person name="Bergman C.M."/>
        </authorList>
    </citation>
    <scope>NUCLEOTIDE SEQUENCE [LARGE SCALE GENOMIC DNA]</scope>
    <source>
        <strain evidence="4">Tai18E2 / Tucson 14021-0261.01</strain>
    </source>
</reference>
<dbReference type="InterPro" id="IPR027831">
    <property type="entry name" value="DUF4485"/>
</dbReference>
<dbReference type="AlphaFoldDB" id="B4PEG2"/>
<reference evidence="3 4" key="1">
    <citation type="journal article" date="2007" name="Nature">
        <title>Evolution of genes and genomes on the Drosophila phylogeny.</title>
        <authorList>
            <consortium name="Drosophila 12 Genomes Consortium"/>
            <person name="Clark A.G."/>
            <person name="Eisen M.B."/>
            <person name="Smith D.R."/>
            <person name="Bergman C.M."/>
            <person name="Oliver B."/>
            <person name="Markow T.A."/>
            <person name="Kaufman T.C."/>
            <person name="Kellis M."/>
            <person name="Gelbart W."/>
            <person name="Iyer V.N."/>
            <person name="Pollard D.A."/>
            <person name="Sackton T.B."/>
            <person name="Larracuente A.M."/>
            <person name="Singh N.D."/>
            <person name="Abad J.P."/>
            <person name="Abt D.N."/>
            <person name="Adryan B."/>
            <person name="Aguade M."/>
            <person name="Akashi H."/>
            <person name="Anderson W.W."/>
            <person name="Aquadro C.F."/>
            <person name="Ardell D.H."/>
            <person name="Arguello R."/>
            <person name="Artieri C.G."/>
            <person name="Barbash D.A."/>
            <person name="Barker D."/>
            <person name="Barsanti P."/>
            <person name="Batterham P."/>
            <person name="Batzoglou S."/>
            <person name="Begun D."/>
            <person name="Bhutkar A."/>
            <person name="Blanco E."/>
            <person name="Bosak S.A."/>
            <person name="Bradley R.K."/>
            <person name="Brand A.D."/>
            <person name="Brent M.R."/>
            <person name="Brooks A.N."/>
            <person name="Brown R.H."/>
            <person name="Butlin R.K."/>
            <person name="Caggese C."/>
            <person name="Calvi B.R."/>
            <person name="Bernardo de Carvalho A."/>
            <person name="Caspi A."/>
            <person name="Castrezana S."/>
            <person name="Celniker S.E."/>
            <person name="Chang J.L."/>
            <person name="Chapple C."/>
            <person name="Chatterji S."/>
            <person name="Chinwalla A."/>
            <person name="Civetta A."/>
            <person name="Clifton S.W."/>
            <person name="Comeron J.M."/>
            <person name="Costello J.C."/>
            <person name="Coyne J.A."/>
            <person name="Daub J."/>
            <person name="David R.G."/>
            <person name="Delcher A.L."/>
            <person name="Delehaunty K."/>
            <person name="Do C.B."/>
            <person name="Ebling H."/>
            <person name="Edwards K."/>
            <person name="Eickbush T."/>
            <person name="Evans J.D."/>
            <person name="Filipski A."/>
            <person name="Findeiss S."/>
            <person name="Freyhult E."/>
            <person name="Fulton L."/>
            <person name="Fulton R."/>
            <person name="Garcia A.C."/>
            <person name="Gardiner A."/>
            <person name="Garfield D.A."/>
            <person name="Garvin B.E."/>
            <person name="Gibson G."/>
            <person name="Gilbert D."/>
            <person name="Gnerre S."/>
            <person name="Godfrey J."/>
            <person name="Good R."/>
            <person name="Gotea V."/>
            <person name="Gravely B."/>
            <person name="Greenberg A.J."/>
            <person name="Griffiths-Jones S."/>
            <person name="Gross S."/>
            <person name="Guigo R."/>
            <person name="Gustafson E.A."/>
            <person name="Haerty W."/>
            <person name="Hahn M.W."/>
            <person name="Halligan D.L."/>
            <person name="Halpern A.L."/>
            <person name="Halter G.M."/>
            <person name="Han M.V."/>
            <person name="Heger A."/>
            <person name="Hillier L."/>
            <person name="Hinrichs A.S."/>
            <person name="Holmes I."/>
            <person name="Hoskins R.A."/>
            <person name="Hubisz M.J."/>
            <person name="Hultmark D."/>
            <person name="Huntley M.A."/>
            <person name="Jaffe D.B."/>
            <person name="Jagadeeshan S."/>
            <person name="Jeck W.R."/>
            <person name="Johnson J."/>
            <person name="Jones C.D."/>
            <person name="Jordan W.C."/>
            <person name="Karpen G.H."/>
            <person name="Kataoka E."/>
            <person name="Keightley P.D."/>
            <person name="Kheradpour P."/>
            <person name="Kirkness E.F."/>
            <person name="Koerich L.B."/>
            <person name="Kristiansen K."/>
            <person name="Kudrna D."/>
            <person name="Kulathinal R.J."/>
            <person name="Kumar S."/>
            <person name="Kwok R."/>
            <person name="Lander E."/>
            <person name="Langley C.H."/>
            <person name="Lapoint R."/>
            <person name="Lazzaro B.P."/>
            <person name="Lee S.J."/>
            <person name="Levesque L."/>
            <person name="Li R."/>
            <person name="Lin C.F."/>
            <person name="Lin M.F."/>
            <person name="Lindblad-Toh K."/>
            <person name="Llopart A."/>
            <person name="Long M."/>
            <person name="Low L."/>
            <person name="Lozovsky E."/>
            <person name="Lu J."/>
            <person name="Luo M."/>
            <person name="Machado C.A."/>
            <person name="Makalowski W."/>
            <person name="Marzo M."/>
            <person name="Matsuda M."/>
            <person name="Matzkin L."/>
            <person name="McAllister B."/>
            <person name="McBride C.S."/>
            <person name="McKernan B."/>
            <person name="McKernan K."/>
            <person name="Mendez-Lago M."/>
            <person name="Minx P."/>
            <person name="Mollenhauer M.U."/>
            <person name="Montooth K."/>
            <person name="Mount S.M."/>
            <person name="Mu X."/>
            <person name="Myers E."/>
            <person name="Negre B."/>
            <person name="Newfeld S."/>
            <person name="Nielsen R."/>
            <person name="Noor M.A."/>
            <person name="O'Grady P."/>
            <person name="Pachter L."/>
            <person name="Papaceit M."/>
            <person name="Parisi M.J."/>
            <person name="Parisi M."/>
            <person name="Parts L."/>
            <person name="Pedersen J.S."/>
            <person name="Pesole G."/>
            <person name="Phillippy A.M."/>
            <person name="Ponting C.P."/>
            <person name="Pop M."/>
            <person name="Porcelli D."/>
            <person name="Powell J.R."/>
            <person name="Prohaska S."/>
            <person name="Pruitt K."/>
            <person name="Puig M."/>
            <person name="Quesneville H."/>
            <person name="Ram K.R."/>
            <person name="Rand D."/>
            <person name="Rasmussen M.D."/>
            <person name="Reed L.K."/>
            <person name="Reenan R."/>
            <person name="Reily A."/>
            <person name="Remington K.A."/>
            <person name="Rieger T.T."/>
            <person name="Ritchie M.G."/>
            <person name="Robin C."/>
            <person name="Rogers Y.H."/>
            <person name="Rohde C."/>
            <person name="Rozas J."/>
            <person name="Rubenfield M.J."/>
            <person name="Ruiz A."/>
            <person name="Russo S."/>
            <person name="Salzberg S.L."/>
            <person name="Sanchez-Gracia A."/>
            <person name="Saranga D.J."/>
            <person name="Sato H."/>
            <person name="Schaeffer S.W."/>
            <person name="Schatz M.C."/>
            <person name="Schlenke T."/>
            <person name="Schwartz R."/>
            <person name="Segarra C."/>
            <person name="Singh R.S."/>
            <person name="Sirot L."/>
            <person name="Sirota M."/>
            <person name="Sisneros N.B."/>
            <person name="Smith C.D."/>
            <person name="Smith T.F."/>
            <person name="Spieth J."/>
            <person name="Stage D.E."/>
            <person name="Stark A."/>
            <person name="Stephan W."/>
            <person name="Strausberg R.L."/>
            <person name="Strempel S."/>
            <person name="Sturgill D."/>
            <person name="Sutton G."/>
            <person name="Sutton G.G."/>
            <person name="Tao W."/>
            <person name="Teichmann S."/>
            <person name="Tobari Y.N."/>
            <person name="Tomimura Y."/>
            <person name="Tsolas J.M."/>
            <person name="Valente V.L."/>
            <person name="Venter E."/>
            <person name="Venter J.C."/>
            <person name="Vicario S."/>
            <person name="Vieira F.G."/>
            <person name="Vilella A.J."/>
            <person name="Villasante A."/>
            <person name="Walenz B."/>
            <person name="Wang J."/>
            <person name="Wasserman M."/>
            <person name="Watts T."/>
            <person name="Wilson D."/>
            <person name="Wilson R.K."/>
            <person name="Wing R.A."/>
            <person name="Wolfner M.F."/>
            <person name="Wong A."/>
            <person name="Wong G.K."/>
            <person name="Wu C.I."/>
            <person name="Wu G."/>
            <person name="Yamamoto D."/>
            <person name="Yang H.P."/>
            <person name="Yang S.P."/>
            <person name="Yorke J.A."/>
            <person name="Yoshida K."/>
            <person name="Zdobnov E."/>
            <person name="Zhang P."/>
            <person name="Zhang Y."/>
            <person name="Zimin A.V."/>
            <person name="Baldwin J."/>
            <person name="Abdouelleil A."/>
            <person name="Abdulkadir J."/>
            <person name="Abebe A."/>
            <person name="Abera B."/>
            <person name="Abreu J."/>
            <person name="Acer S.C."/>
            <person name="Aftuck L."/>
            <person name="Alexander A."/>
            <person name="An P."/>
            <person name="Anderson E."/>
            <person name="Anderson S."/>
            <person name="Arachi H."/>
            <person name="Azer M."/>
            <person name="Bachantsang P."/>
            <person name="Barry A."/>
            <person name="Bayul T."/>
            <person name="Berlin A."/>
            <person name="Bessette D."/>
            <person name="Bloom T."/>
            <person name="Blye J."/>
            <person name="Boguslavskiy L."/>
            <person name="Bonnet C."/>
            <person name="Boukhgalter B."/>
            <person name="Bourzgui I."/>
            <person name="Brown A."/>
            <person name="Cahill P."/>
            <person name="Channer S."/>
            <person name="Cheshatsang Y."/>
            <person name="Chuda L."/>
            <person name="Citroen M."/>
            <person name="Collymore A."/>
            <person name="Cooke P."/>
            <person name="Costello M."/>
            <person name="D'Aco K."/>
            <person name="Daza R."/>
            <person name="De Haan G."/>
            <person name="DeGray S."/>
            <person name="DeMaso C."/>
            <person name="Dhargay N."/>
            <person name="Dooley K."/>
            <person name="Dooley E."/>
            <person name="Doricent M."/>
            <person name="Dorje P."/>
            <person name="Dorjee K."/>
            <person name="Dupes A."/>
            <person name="Elong R."/>
            <person name="Falk J."/>
            <person name="Farina A."/>
            <person name="Faro S."/>
            <person name="Ferguson D."/>
            <person name="Fisher S."/>
            <person name="Foley C.D."/>
            <person name="Franke A."/>
            <person name="Friedrich D."/>
            <person name="Gadbois L."/>
            <person name="Gearin G."/>
            <person name="Gearin C.R."/>
            <person name="Giannoukos G."/>
            <person name="Goode T."/>
            <person name="Graham J."/>
            <person name="Grandbois E."/>
            <person name="Grewal S."/>
            <person name="Gyaltsen K."/>
            <person name="Hafez N."/>
            <person name="Hagos B."/>
            <person name="Hall J."/>
            <person name="Henson C."/>
            <person name="Hollinger A."/>
            <person name="Honan T."/>
            <person name="Huard M.D."/>
            <person name="Hughes L."/>
            <person name="Hurhula B."/>
            <person name="Husby M.E."/>
            <person name="Kamat A."/>
            <person name="Kanga B."/>
            <person name="Kashin S."/>
            <person name="Khazanovich D."/>
            <person name="Kisner P."/>
            <person name="Lance K."/>
            <person name="Lara M."/>
            <person name="Lee W."/>
            <person name="Lennon N."/>
            <person name="Letendre F."/>
            <person name="LeVine R."/>
            <person name="Lipovsky A."/>
            <person name="Liu X."/>
            <person name="Liu J."/>
            <person name="Liu S."/>
            <person name="Lokyitsang T."/>
            <person name="Lokyitsang Y."/>
            <person name="Lubonja R."/>
            <person name="Lui A."/>
            <person name="MacDonald P."/>
            <person name="Magnisalis V."/>
            <person name="Maru K."/>
            <person name="Matthews C."/>
            <person name="McCusker W."/>
            <person name="McDonough S."/>
            <person name="Mehta T."/>
            <person name="Meldrim J."/>
            <person name="Meneus L."/>
            <person name="Mihai O."/>
            <person name="Mihalev A."/>
            <person name="Mihova T."/>
            <person name="Mittelman R."/>
            <person name="Mlenga V."/>
            <person name="Montmayeur A."/>
            <person name="Mulrain L."/>
            <person name="Navidi A."/>
            <person name="Naylor J."/>
            <person name="Negash T."/>
            <person name="Nguyen T."/>
            <person name="Nguyen N."/>
            <person name="Nicol R."/>
            <person name="Norbu C."/>
            <person name="Norbu N."/>
            <person name="Novod N."/>
            <person name="O'Neill B."/>
            <person name="Osman S."/>
            <person name="Markiewicz E."/>
            <person name="Oyono O.L."/>
            <person name="Patti C."/>
            <person name="Phunkhang P."/>
            <person name="Pierre F."/>
            <person name="Priest M."/>
            <person name="Raghuraman S."/>
            <person name="Rege F."/>
            <person name="Reyes R."/>
            <person name="Rise C."/>
            <person name="Rogov P."/>
            <person name="Ross K."/>
            <person name="Ryan E."/>
            <person name="Settipalli S."/>
            <person name="Shea T."/>
            <person name="Sherpa N."/>
            <person name="Shi L."/>
            <person name="Shih D."/>
            <person name="Sparrow T."/>
            <person name="Spaulding J."/>
            <person name="Stalker J."/>
            <person name="Stange-Thomann N."/>
            <person name="Stavropoulos S."/>
            <person name="Stone C."/>
            <person name="Strader C."/>
            <person name="Tesfaye S."/>
            <person name="Thomson T."/>
            <person name="Thoulutsang Y."/>
            <person name="Thoulutsang D."/>
            <person name="Topham K."/>
            <person name="Topping I."/>
            <person name="Tsamla T."/>
            <person name="Vassiliev H."/>
            <person name="Vo A."/>
            <person name="Wangchuk T."/>
            <person name="Wangdi T."/>
            <person name="Weiand M."/>
            <person name="Wilkinson J."/>
            <person name="Wilson A."/>
            <person name="Yadav S."/>
            <person name="Young G."/>
            <person name="Yu Q."/>
            <person name="Zembek L."/>
            <person name="Zhong D."/>
            <person name="Zimmer A."/>
            <person name="Zwirko Z."/>
            <person name="Jaffe D.B."/>
            <person name="Alvarez P."/>
            <person name="Brockman W."/>
            <person name="Butler J."/>
            <person name="Chin C."/>
            <person name="Gnerre S."/>
            <person name="Grabherr M."/>
            <person name="Kleber M."/>
            <person name="Mauceli E."/>
            <person name="MacCallum I."/>
        </authorList>
    </citation>
    <scope>NUCLEOTIDE SEQUENCE [LARGE SCALE GENOMIC DNA]</scope>
    <source>
        <strain evidence="4">Tai18E2 / Tucson 14021-0261.01</strain>
    </source>
</reference>
<feature type="domain" description="DUF4485" evidence="2">
    <location>
        <begin position="150"/>
        <end position="231"/>
    </location>
</feature>
<dbReference type="EMBL" id="CM000159">
    <property type="protein sequence ID" value="EDW94028.2"/>
    <property type="molecule type" value="Genomic_DNA"/>
</dbReference>
<dbReference type="OrthoDB" id="6599871at2759"/>
<evidence type="ECO:0000313" key="3">
    <source>
        <dbReference type="EMBL" id="EDW94028.2"/>
    </source>
</evidence>